<evidence type="ECO:0000313" key="2">
    <source>
        <dbReference type="EMBL" id="SVC36898.1"/>
    </source>
</evidence>
<protein>
    <submittedName>
        <fullName evidence="2">Uncharacterized protein</fullName>
    </submittedName>
</protein>
<organism evidence="2">
    <name type="scientific">marine metagenome</name>
    <dbReference type="NCBI Taxonomy" id="408172"/>
    <lineage>
        <taxon>unclassified sequences</taxon>
        <taxon>metagenomes</taxon>
        <taxon>ecological metagenomes</taxon>
    </lineage>
</organism>
<gene>
    <name evidence="2" type="ORF">METZ01_LOCUS289752</name>
</gene>
<feature type="region of interest" description="Disordered" evidence="1">
    <location>
        <begin position="88"/>
        <end position="120"/>
    </location>
</feature>
<dbReference type="EMBL" id="UINC01087489">
    <property type="protein sequence ID" value="SVC36898.1"/>
    <property type="molecule type" value="Genomic_DNA"/>
</dbReference>
<name>A0A382LJD1_9ZZZZ</name>
<evidence type="ECO:0000256" key="1">
    <source>
        <dbReference type="SAM" id="MobiDB-lite"/>
    </source>
</evidence>
<dbReference type="AlphaFoldDB" id="A0A382LJD1"/>
<accession>A0A382LJD1</accession>
<sequence length="120" mass="13275">MSELVERLEPMVPRNRRLALHNLHRLSQSLFYAQNLMAQIERELGLLEKEKEIETPVVDESKFSLRTSTQLTGMFHRLAALEEAAGIDKKEDTESKAASAAVAAEEPIEDTGLTNGAAAV</sequence>
<reference evidence="2" key="1">
    <citation type="submission" date="2018-05" db="EMBL/GenBank/DDBJ databases">
        <authorList>
            <person name="Lanie J.A."/>
            <person name="Ng W.-L."/>
            <person name="Kazmierczak K.M."/>
            <person name="Andrzejewski T.M."/>
            <person name="Davidsen T.M."/>
            <person name="Wayne K.J."/>
            <person name="Tettelin H."/>
            <person name="Glass J.I."/>
            <person name="Rusch D."/>
            <person name="Podicherti R."/>
            <person name="Tsui H.-C.T."/>
            <person name="Winkler M.E."/>
        </authorList>
    </citation>
    <scope>NUCLEOTIDE SEQUENCE</scope>
</reference>
<proteinExistence type="predicted"/>